<dbReference type="InterPro" id="IPR001647">
    <property type="entry name" value="HTH_TetR"/>
</dbReference>
<dbReference type="InterPro" id="IPR036271">
    <property type="entry name" value="Tet_transcr_reg_TetR-rel_C_sf"/>
</dbReference>
<dbReference type="Pfam" id="PF16925">
    <property type="entry name" value="TetR_C_13"/>
    <property type="match status" value="1"/>
</dbReference>
<evidence type="ECO:0000256" key="3">
    <source>
        <dbReference type="ARBA" id="ARBA00023163"/>
    </source>
</evidence>
<protein>
    <submittedName>
        <fullName evidence="7">Transcriptional regulator, AcrR family</fullName>
    </submittedName>
</protein>
<dbReference type="GO" id="GO:0003677">
    <property type="term" value="F:DNA binding"/>
    <property type="evidence" value="ECO:0007669"/>
    <property type="project" value="UniProtKB-UniRule"/>
</dbReference>
<feature type="DNA-binding region" description="H-T-H motif" evidence="4">
    <location>
        <begin position="64"/>
        <end position="83"/>
    </location>
</feature>
<reference evidence="7" key="1">
    <citation type="submission" date="2020-02" db="EMBL/GenBank/DDBJ databases">
        <authorList>
            <person name="Meier V. D."/>
        </authorList>
    </citation>
    <scope>NUCLEOTIDE SEQUENCE</scope>
    <source>
        <strain evidence="7">AVDCRST_MAG13</strain>
    </source>
</reference>
<evidence type="ECO:0000256" key="4">
    <source>
        <dbReference type="PROSITE-ProRule" id="PRU00335"/>
    </source>
</evidence>
<evidence type="ECO:0000256" key="2">
    <source>
        <dbReference type="ARBA" id="ARBA00023125"/>
    </source>
</evidence>
<evidence type="ECO:0000256" key="1">
    <source>
        <dbReference type="ARBA" id="ARBA00023015"/>
    </source>
</evidence>
<evidence type="ECO:0000259" key="6">
    <source>
        <dbReference type="PROSITE" id="PS50977"/>
    </source>
</evidence>
<dbReference type="PANTHER" id="PTHR47506:SF6">
    <property type="entry name" value="HTH-TYPE TRANSCRIPTIONAL REPRESSOR NEMR"/>
    <property type="match status" value="1"/>
</dbReference>
<dbReference type="Pfam" id="PF00440">
    <property type="entry name" value="TetR_N"/>
    <property type="match status" value="1"/>
</dbReference>
<dbReference type="SUPFAM" id="SSF46689">
    <property type="entry name" value="Homeodomain-like"/>
    <property type="match status" value="1"/>
</dbReference>
<dbReference type="Gene3D" id="1.10.357.10">
    <property type="entry name" value="Tetracycline Repressor, domain 2"/>
    <property type="match status" value="1"/>
</dbReference>
<dbReference type="AlphaFoldDB" id="A0A6J4T945"/>
<dbReference type="PANTHER" id="PTHR47506">
    <property type="entry name" value="TRANSCRIPTIONAL REGULATORY PROTEIN"/>
    <property type="match status" value="1"/>
</dbReference>
<sequence length="235" mass="25752">MANGRAIFRAVSPDDLETLAARPAGDAREEPEADGRRRRGNRTRESIVQEAADLASVEGLQGLTIGRLAAELGMSKSGLFAHFGSKEELQLATVEAARRRFVDHVVRPSRGLPRGRRRVEALMAAWLDYYRSEVFRGGCFFHTVKAEFDSRGSSAVRDVVSQDAREFIAFLTREVRKAQEAGDLDPAVDADQVAFELDALGAAANQHFQLMRDPAAFDRAARAIAARLDALAVRG</sequence>
<keyword evidence="3" id="KW-0804">Transcription</keyword>
<feature type="region of interest" description="Disordered" evidence="5">
    <location>
        <begin position="20"/>
        <end position="43"/>
    </location>
</feature>
<feature type="compositionally biased region" description="Basic and acidic residues" evidence="5">
    <location>
        <begin position="25"/>
        <end position="35"/>
    </location>
</feature>
<dbReference type="SUPFAM" id="SSF48498">
    <property type="entry name" value="Tetracyclin repressor-like, C-terminal domain"/>
    <property type="match status" value="1"/>
</dbReference>
<keyword evidence="1" id="KW-0805">Transcription regulation</keyword>
<proteinExistence type="predicted"/>
<evidence type="ECO:0000256" key="5">
    <source>
        <dbReference type="SAM" id="MobiDB-lite"/>
    </source>
</evidence>
<accession>A0A6J4T945</accession>
<dbReference type="PRINTS" id="PR00455">
    <property type="entry name" value="HTHTETR"/>
</dbReference>
<name>A0A6J4T945_9ACTN</name>
<organism evidence="7">
    <name type="scientific">uncultured Solirubrobacteraceae bacterium</name>
    <dbReference type="NCBI Taxonomy" id="1162706"/>
    <lineage>
        <taxon>Bacteria</taxon>
        <taxon>Bacillati</taxon>
        <taxon>Actinomycetota</taxon>
        <taxon>Thermoleophilia</taxon>
        <taxon>Solirubrobacterales</taxon>
        <taxon>Solirubrobacteraceae</taxon>
        <taxon>environmental samples</taxon>
    </lineage>
</organism>
<dbReference type="InterPro" id="IPR011075">
    <property type="entry name" value="TetR_C"/>
</dbReference>
<evidence type="ECO:0000313" key="7">
    <source>
        <dbReference type="EMBL" id="CAA9516655.1"/>
    </source>
</evidence>
<keyword evidence="2 4" id="KW-0238">DNA-binding</keyword>
<gene>
    <name evidence="7" type="ORF">AVDCRST_MAG13-3117</name>
</gene>
<dbReference type="PROSITE" id="PS50977">
    <property type="entry name" value="HTH_TETR_2"/>
    <property type="match status" value="1"/>
</dbReference>
<dbReference type="InterPro" id="IPR009057">
    <property type="entry name" value="Homeodomain-like_sf"/>
</dbReference>
<dbReference type="Gene3D" id="1.10.10.60">
    <property type="entry name" value="Homeodomain-like"/>
    <property type="match status" value="1"/>
</dbReference>
<feature type="domain" description="HTH tetR-type" evidence="6">
    <location>
        <begin position="41"/>
        <end position="101"/>
    </location>
</feature>
<dbReference type="EMBL" id="CADCVO010000502">
    <property type="protein sequence ID" value="CAA9516655.1"/>
    <property type="molecule type" value="Genomic_DNA"/>
</dbReference>